<dbReference type="Pfam" id="PF09335">
    <property type="entry name" value="VTT_dom"/>
    <property type="match status" value="1"/>
</dbReference>
<evidence type="ECO:0000259" key="7">
    <source>
        <dbReference type="Pfam" id="PF09335"/>
    </source>
</evidence>
<dbReference type="InterPro" id="IPR015414">
    <property type="entry name" value="TMEM64"/>
</dbReference>
<keyword evidence="3 6" id="KW-0812">Transmembrane</keyword>
<dbReference type="AlphaFoldDB" id="A0A4R1R0G8"/>
<evidence type="ECO:0000256" key="3">
    <source>
        <dbReference type="ARBA" id="ARBA00022692"/>
    </source>
</evidence>
<feature type="transmembrane region" description="Helical" evidence="6">
    <location>
        <begin position="149"/>
        <end position="170"/>
    </location>
</feature>
<reference evidence="8 9" key="1">
    <citation type="submission" date="2019-03" db="EMBL/GenBank/DDBJ databases">
        <title>Genomic Encyclopedia of Type Strains, Phase IV (KMG-IV): sequencing the most valuable type-strain genomes for metagenomic binning, comparative biology and taxonomic classification.</title>
        <authorList>
            <person name="Goeker M."/>
        </authorList>
    </citation>
    <scope>NUCLEOTIDE SEQUENCE [LARGE SCALE GENOMIC DNA]</scope>
    <source>
        <strain evidence="8 9">DSM 100451</strain>
    </source>
</reference>
<dbReference type="InterPro" id="IPR032816">
    <property type="entry name" value="VTT_dom"/>
</dbReference>
<dbReference type="RefSeq" id="WP_132587336.1">
    <property type="nucleotide sequence ID" value="NZ_CABKVM010000012.1"/>
</dbReference>
<dbReference type="EMBL" id="SLUM01000007">
    <property type="protein sequence ID" value="TCL58785.1"/>
    <property type="molecule type" value="Genomic_DNA"/>
</dbReference>
<keyword evidence="5 6" id="KW-0472">Membrane</keyword>
<accession>A0A4R1R0G8</accession>
<feature type="transmembrane region" description="Helical" evidence="6">
    <location>
        <begin position="38"/>
        <end position="58"/>
    </location>
</feature>
<dbReference type="OrthoDB" id="1695917at2"/>
<evidence type="ECO:0000256" key="6">
    <source>
        <dbReference type="RuleBase" id="RU366058"/>
    </source>
</evidence>
<evidence type="ECO:0000313" key="9">
    <source>
        <dbReference type="Proteomes" id="UP000295184"/>
    </source>
</evidence>
<dbReference type="GO" id="GO:0005886">
    <property type="term" value="C:plasma membrane"/>
    <property type="evidence" value="ECO:0007669"/>
    <property type="project" value="UniProtKB-SubCell"/>
</dbReference>
<evidence type="ECO:0000256" key="5">
    <source>
        <dbReference type="ARBA" id="ARBA00023136"/>
    </source>
</evidence>
<proteinExistence type="inferred from homology"/>
<evidence type="ECO:0000256" key="1">
    <source>
        <dbReference type="ARBA" id="ARBA00004651"/>
    </source>
</evidence>
<evidence type="ECO:0000313" key="8">
    <source>
        <dbReference type="EMBL" id="TCL58785.1"/>
    </source>
</evidence>
<evidence type="ECO:0000256" key="2">
    <source>
        <dbReference type="ARBA" id="ARBA00022475"/>
    </source>
</evidence>
<keyword evidence="2 6" id="KW-1003">Cell membrane</keyword>
<name>A0A4R1R0G8_9FIRM</name>
<feature type="transmembrane region" description="Helical" evidence="6">
    <location>
        <begin position="182"/>
        <end position="203"/>
    </location>
</feature>
<comment type="caution">
    <text evidence="8">The sequence shown here is derived from an EMBL/GenBank/DDBJ whole genome shotgun (WGS) entry which is preliminary data.</text>
</comment>
<comment type="similarity">
    <text evidence="6">Belongs to the TVP38/TMEM64 family.</text>
</comment>
<keyword evidence="4 6" id="KW-1133">Transmembrane helix</keyword>
<protein>
    <recommendedName>
        <fullName evidence="6">TVP38/TMEM64 family membrane protein</fullName>
    </recommendedName>
</protein>
<dbReference type="PANTHER" id="PTHR12677">
    <property type="entry name" value="GOLGI APPARATUS MEMBRANE PROTEIN TVP38-RELATED"/>
    <property type="match status" value="1"/>
</dbReference>
<evidence type="ECO:0000256" key="4">
    <source>
        <dbReference type="ARBA" id="ARBA00022989"/>
    </source>
</evidence>
<gene>
    <name evidence="8" type="ORF">EDD77_107147</name>
</gene>
<comment type="subcellular location">
    <subcellularLocation>
        <location evidence="1 6">Cell membrane</location>
        <topology evidence="1 6">Multi-pass membrane protein</topology>
    </subcellularLocation>
</comment>
<dbReference type="PANTHER" id="PTHR12677:SF59">
    <property type="entry name" value="GOLGI APPARATUS MEMBRANE PROTEIN TVP38-RELATED"/>
    <property type="match status" value="1"/>
</dbReference>
<feature type="transmembrane region" description="Helical" evidence="6">
    <location>
        <begin position="70"/>
        <end position="90"/>
    </location>
</feature>
<dbReference type="Proteomes" id="UP000295184">
    <property type="component" value="Unassembled WGS sequence"/>
</dbReference>
<sequence>MILILGCVLFPAPWLIKNPCLCVQGFFDRIPKDPAMAAAVMLILYLLKGLTIFFPLIVLEIASGYLFSGWTALLVIFSGILIILTVPYWVGRAAGMEAVHKQVKKHPRFEKILSMQQQNSFFLCFFLRIISCLPGDVVTMYLGATRTSFWKNILAGSLGLLPGMVLATFMGESVQQPQSPAFWISVGLMLTLSASSAATYFLYCRKGKRRAKTRE</sequence>
<comment type="caution">
    <text evidence="6">Lacks conserved residue(s) required for the propagation of feature annotation.</text>
</comment>
<feature type="domain" description="VTT" evidence="7">
    <location>
        <begin position="55"/>
        <end position="172"/>
    </location>
</feature>
<dbReference type="STRING" id="1650663.GCA_001486665_00503"/>
<organism evidence="8 9">
    <name type="scientific">Allofournierella massiliensis</name>
    <dbReference type="NCBI Taxonomy" id="1650663"/>
    <lineage>
        <taxon>Bacteria</taxon>
        <taxon>Bacillati</taxon>
        <taxon>Bacillota</taxon>
        <taxon>Clostridia</taxon>
        <taxon>Eubacteriales</taxon>
        <taxon>Oscillospiraceae</taxon>
        <taxon>Allofournierella</taxon>
    </lineage>
</organism>
<dbReference type="GeneID" id="97382009"/>